<keyword evidence="5" id="KW-0560">Oxidoreductase</keyword>
<evidence type="ECO:0000256" key="8">
    <source>
        <dbReference type="ARBA" id="ARBA00049934"/>
    </source>
</evidence>
<dbReference type="SMART" id="SM00790">
    <property type="entry name" value="AFOR_N"/>
    <property type="match status" value="1"/>
</dbReference>
<evidence type="ECO:0000313" key="11">
    <source>
        <dbReference type="Proteomes" id="UP000236755"/>
    </source>
</evidence>
<keyword evidence="3" id="KW-0004">4Fe-4S</keyword>
<dbReference type="GO" id="GO:0046872">
    <property type="term" value="F:metal ion binding"/>
    <property type="evidence" value="ECO:0007669"/>
    <property type="project" value="UniProtKB-KW"/>
</dbReference>
<dbReference type="Gene3D" id="1.10.569.10">
    <property type="entry name" value="Aldehyde Ferredoxin Oxidoreductase Protein, subunit A, domain 2"/>
    <property type="match status" value="1"/>
</dbReference>
<dbReference type="Gene3D" id="3.60.9.10">
    <property type="entry name" value="Aldehyde ferredoxin oxidoreductase, N-terminal domain"/>
    <property type="match status" value="1"/>
</dbReference>
<evidence type="ECO:0000256" key="6">
    <source>
        <dbReference type="ARBA" id="ARBA00023004"/>
    </source>
</evidence>
<dbReference type="InterPro" id="IPR051919">
    <property type="entry name" value="W-dependent_AOR"/>
</dbReference>
<evidence type="ECO:0000259" key="9">
    <source>
        <dbReference type="SMART" id="SM00790"/>
    </source>
</evidence>
<keyword evidence="7" id="KW-0411">Iron-sulfur</keyword>
<dbReference type="EMBL" id="FNQT01000002">
    <property type="protein sequence ID" value="SEA05111.1"/>
    <property type="molecule type" value="Genomic_DNA"/>
</dbReference>
<keyword evidence="11" id="KW-1185">Reference proteome</keyword>
<dbReference type="PANTHER" id="PTHR30038">
    <property type="entry name" value="ALDEHYDE FERREDOXIN OXIDOREDUCTASE"/>
    <property type="match status" value="1"/>
</dbReference>
<dbReference type="InterPro" id="IPR013985">
    <property type="entry name" value="Ald_Fedxn_OxRdtase_dom3"/>
</dbReference>
<accession>A0A1H3Y208</accession>
<dbReference type="RefSeq" id="WP_092633685.1">
    <property type="nucleotide sequence ID" value="NZ_FNQT01000002.1"/>
</dbReference>
<evidence type="ECO:0000256" key="2">
    <source>
        <dbReference type="ARBA" id="ARBA00011032"/>
    </source>
</evidence>
<dbReference type="PANTHER" id="PTHR30038:SF7">
    <property type="entry name" value="TUNGSTEN-CONTAINING GLYCERALDEHYDE-3-PHOSPHATE:FERREDOXIN OXIDOREDUCTASE"/>
    <property type="match status" value="1"/>
</dbReference>
<dbReference type="Pfam" id="PF02730">
    <property type="entry name" value="AFOR_N"/>
    <property type="match status" value="1"/>
</dbReference>
<comment type="cofactor">
    <cofactor evidence="8">
        <name>tungstopterin</name>
        <dbReference type="ChEBI" id="CHEBI:30402"/>
    </cofactor>
</comment>
<dbReference type="InterPro" id="IPR013983">
    <property type="entry name" value="Ald_Fedxn_OxRdtase_N"/>
</dbReference>
<keyword evidence="4" id="KW-0479">Metal-binding</keyword>
<dbReference type="InterPro" id="IPR013984">
    <property type="entry name" value="Ald_Fedxn_OxRdtase_dom2"/>
</dbReference>
<feature type="domain" description="Aldehyde ferredoxin oxidoreductase N-terminal" evidence="9">
    <location>
        <begin position="5"/>
        <end position="206"/>
    </location>
</feature>
<dbReference type="InterPro" id="IPR001203">
    <property type="entry name" value="OxRdtase_Ald_Fedxn_C"/>
</dbReference>
<dbReference type="STRING" id="555874.SAMN04488065_1586"/>
<evidence type="ECO:0000313" key="10">
    <source>
        <dbReference type="EMBL" id="SEA05111.1"/>
    </source>
</evidence>
<dbReference type="Proteomes" id="UP000236755">
    <property type="component" value="Unassembled WGS sequence"/>
</dbReference>
<dbReference type="AlphaFoldDB" id="A0A1H3Y208"/>
<protein>
    <submittedName>
        <fullName evidence="10">Aldehyde:ferredoxin oxidoreductase</fullName>
    </submittedName>
</protein>
<dbReference type="GO" id="GO:0016625">
    <property type="term" value="F:oxidoreductase activity, acting on the aldehyde or oxo group of donors, iron-sulfur protein as acceptor"/>
    <property type="evidence" value="ECO:0007669"/>
    <property type="project" value="InterPro"/>
</dbReference>
<name>A0A1H3Y208_9EURY</name>
<dbReference type="Pfam" id="PF01314">
    <property type="entry name" value="AFOR_C"/>
    <property type="match status" value="1"/>
</dbReference>
<dbReference type="OrthoDB" id="30771at2157"/>
<keyword evidence="6" id="KW-0408">Iron</keyword>
<dbReference type="SUPFAM" id="SSF48310">
    <property type="entry name" value="Aldehyde ferredoxin oxidoreductase, C-terminal domains"/>
    <property type="match status" value="1"/>
</dbReference>
<dbReference type="InterPro" id="IPR036021">
    <property type="entry name" value="Tungsten_al_ferr_oxy-like_C"/>
</dbReference>
<sequence length="562" mass="59297">MRHAQGPLLSIDVGARESRVESIDAARKAFVGGRGLGTRLAYERIPFDADPFGAENRLVFTAGPLQTATTSFAGRLSCTGLSPLTDGLLSSNAGGFLSDNFVATGYSAVEIAGASDDPLAVHVRDDGVTFESVPELAGEPVSAVSSWVRERHGLDESHVACVGPAGENRVRFAAIMTSDHRAFARGGLGAVLGSKGVKVLTFDGDATPGPDLDAAASEVARAVHRDAAESDHVMKSQGTPSLTAFANEADALPTRYFSEQSFEGADALSGDAVAEKKQGRGTCSRCAFACKLPTADEATGIETEGPEFETLMAFGSNAGVDDLPAVMEANDRCDELGLDTISCGDVVSAYLAAEDAFGDADLVHDLIERIAHREGVGDLLAEGIARCHDDLGVPDWTMKGMEFAAHDGRALAGQALAFATSNRGADHLYGGMYVYEYPLVDREDALPADTLDGKAAALVDSENHNAALDSAIACRFSRGTLTDERLQTLLDASPDELDALGARIVDLERGFNNRRGRDRRDDEALPYGVDGLDAALDAYYERRGWRADGTVSEERCGRLVGG</sequence>
<dbReference type="GO" id="GO:0051539">
    <property type="term" value="F:4 iron, 4 sulfur cluster binding"/>
    <property type="evidence" value="ECO:0007669"/>
    <property type="project" value="UniProtKB-KW"/>
</dbReference>
<evidence type="ECO:0000256" key="3">
    <source>
        <dbReference type="ARBA" id="ARBA00022485"/>
    </source>
</evidence>
<reference evidence="10 11" key="1">
    <citation type="submission" date="2016-10" db="EMBL/GenBank/DDBJ databases">
        <authorList>
            <person name="de Groot N.N."/>
        </authorList>
    </citation>
    <scope>NUCLEOTIDE SEQUENCE [LARGE SCALE GENOMIC DNA]</scope>
    <source>
        <strain evidence="10 11">CGMCC 1.8712</strain>
    </source>
</reference>
<evidence type="ECO:0000256" key="5">
    <source>
        <dbReference type="ARBA" id="ARBA00023002"/>
    </source>
</evidence>
<evidence type="ECO:0000256" key="1">
    <source>
        <dbReference type="ARBA" id="ARBA00001966"/>
    </source>
</evidence>
<evidence type="ECO:0000256" key="7">
    <source>
        <dbReference type="ARBA" id="ARBA00023014"/>
    </source>
</evidence>
<dbReference type="SUPFAM" id="SSF56228">
    <property type="entry name" value="Aldehyde ferredoxin oxidoreductase, N-terminal domain"/>
    <property type="match status" value="1"/>
</dbReference>
<evidence type="ECO:0000256" key="4">
    <source>
        <dbReference type="ARBA" id="ARBA00022723"/>
    </source>
</evidence>
<proteinExistence type="inferred from homology"/>
<dbReference type="GO" id="GO:0009055">
    <property type="term" value="F:electron transfer activity"/>
    <property type="evidence" value="ECO:0007669"/>
    <property type="project" value="InterPro"/>
</dbReference>
<gene>
    <name evidence="10" type="ORF">SAMN04488065_1586</name>
</gene>
<dbReference type="Gene3D" id="1.10.599.10">
    <property type="entry name" value="Aldehyde Ferredoxin Oxidoreductase Protein, subunit A, domain 3"/>
    <property type="match status" value="1"/>
</dbReference>
<comment type="cofactor">
    <cofactor evidence="1">
        <name>[4Fe-4S] cluster</name>
        <dbReference type="ChEBI" id="CHEBI:49883"/>
    </cofactor>
</comment>
<comment type="similarity">
    <text evidence="2">Belongs to the AOR/FOR family.</text>
</comment>
<dbReference type="InterPro" id="IPR036503">
    <property type="entry name" value="Ald_Fedxn_OxRdtase_N_sf"/>
</dbReference>
<organism evidence="10 11">
    <name type="scientific">Haloplanus vescus</name>
    <dbReference type="NCBI Taxonomy" id="555874"/>
    <lineage>
        <taxon>Archaea</taxon>
        <taxon>Methanobacteriati</taxon>
        <taxon>Methanobacteriota</taxon>
        <taxon>Stenosarchaea group</taxon>
        <taxon>Halobacteria</taxon>
        <taxon>Halobacteriales</taxon>
        <taxon>Haloferacaceae</taxon>
        <taxon>Haloplanus</taxon>
    </lineage>
</organism>